<proteinExistence type="predicted"/>
<name>S7VER6_9BACT</name>
<dbReference type="Proteomes" id="UP000014974">
    <property type="component" value="Unassembled WGS sequence"/>
</dbReference>
<dbReference type="EMBL" id="ATNM01000110">
    <property type="protein sequence ID" value="EPR68052.1"/>
    <property type="molecule type" value="Genomic_DNA"/>
</dbReference>
<reference evidence="1 2" key="1">
    <citation type="journal article" date="2013" name="Genome Announc.">
        <title>Draft Genome Sequence of Cyclobacterium qasimii Strain M12-11BT, Isolated from Arctic Marine Sediment.</title>
        <authorList>
            <person name="Shivaji S."/>
            <person name="Ara S."/>
            <person name="Singh A."/>
            <person name="Kumar Pinnaka A."/>
        </authorList>
    </citation>
    <scope>NUCLEOTIDE SEQUENCE [LARGE SCALE GENOMIC DNA]</scope>
    <source>
        <strain evidence="1 2">M12-11B</strain>
    </source>
</reference>
<comment type="caution">
    <text evidence="1">The sequence shown here is derived from an EMBL/GenBank/DDBJ whole genome shotgun (WGS) entry which is preliminary data.</text>
</comment>
<gene>
    <name evidence="1" type="ORF">ADICYQ_3124</name>
</gene>
<dbReference type="AlphaFoldDB" id="S7VER6"/>
<sequence>MLSATNGIHREKTEDFEIMTIAIPTLQGEAFKPDKMERPFVYQKKGS</sequence>
<evidence type="ECO:0000313" key="1">
    <source>
        <dbReference type="EMBL" id="EPR68052.1"/>
    </source>
</evidence>
<organism evidence="1 2">
    <name type="scientific">Cyclobacterium qasimii M12-11B</name>
    <dbReference type="NCBI Taxonomy" id="641524"/>
    <lineage>
        <taxon>Bacteria</taxon>
        <taxon>Pseudomonadati</taxon>
        <taxon>Bacteroidota</taxon>
        <taxon>Cytophagia</taxon>
        <taxon>Cytophagales</taxon>
        <taxon>Cyclobacteriaceae</taxon>
        <taxon>Cyclobacterium</taxon>
    </lineage>
</organism>
<protein>
    <submittedName>
        <fullName evidence="1">Uncharacterized protein</fullName>
    </submittedName>
</protein>
<evidence type="ECO:0000313" key="2">
    <source>
        <dbReference type="Proteomes" id="UP000014974"/>
    </source>
</evidence>
<accession>S7VER6</accession>